<dbReference type="AlphaFoldDB" id="A0A147BFS4"/>
<accession>A0A147BFS4</accession>
<evidence type="ECO:0000256" key="1">
    <source>
        <dbReference type="SAM" id="MobiDB-lite"/>
    </source>
</evidence>
<feature type="compositionally biased region" description="Polar residues" evidence="1">
    <location>
        <begin position="23"/>
        <end position="38"/>
    </location>
</feature>
<name>A0A147BFS4_IXORI</name>
<sequence>SSLRSDKPDKPYRTERAKACKESSYNQPSISHVTSHAHQSPERSAVTLGTKSFKLFMTRLHQYCNVPSPSTSNLLNSMYVLWNVTKTLSWETRP</sequence>
<feature type="compositionally biased region" description="Basic and acidic residues" evidence="1">
    <location>
        <begin position="1"/>
        <end position="21"/>
    </location>
</feature>
<organism evidence="2">
    <name type="scientific">Ixodes ricinus</name>
    <name type="common">Common tick</name>
    <name type="synonym">Acarus ricinus</name>
    <dbReference type="NCBI Taxonomy" id="34613"/>
    <lineage>
        <taxon>Eukaryota</taxon>
        <taxon>Metazoa</taxon>
        <taxon>Ecdysozoa</taxon>
        <taxon>Arthropoda</taxon>
        <taxon>Chelicerata</taxon>
        <taxon>Arachnida</taxon>
        <taxon>Acari</taxon>
        <taxon>Parasitiformes</taxon>
        <taxon>Ixodida</taxon>
        <taxon>Ixodoidea</taxon>
        <taxon>Ixodidae</taxon>
        <taxon>Ixodinae</taxon>
        <taxon>Ixodes</taxon>
    </lineage>
</organism>
<evidence type="ECO:0000313" key="2">
    <source>
        <dbReference type="EMBL" id="JAR89282.1"/>
    </source>
</evidence>
<feature type="region of interest" description="Disordered" evidence="1">
    <location>
        <begin position="1"/>
        <end position="44"/>
    </location>
</feature>
<feature type="non-terminal residue" evidence="2">
    <location>
        <position position="1"/>
    </location>
</feature>
<proteinExistence type="predicted"/>
<dbReference type="EMBL" id="GEGO01006122">
    <property type="protein sequence ID" value="JAR89282.1"/>
    <property type="molecule type" value="Transcribed_RNA"/>
</dbReference>
<reference evidence="2" key="1">
    <citation type="journal article" date="2018" name="PLoS Negl. Trop. Dis.">
        <title>Sialome diversity of ticks revealed by RNAseq of single tick salivary glands.</title>
        <authorList>
            <person name="Perner J."/>
            <person name="Kropackova S."/>
            <person name="Kopacek P."/>
            <person name="Ribeiro J.M."/>
        </authorList>
    </citation>
    <scope>NUCLEOTIDE SEQUENCE</scope>
    <source>
        <strain evidence="2">Siblings of single egg batch collected in Ceske Budejovice</strain>
        <tissue evidence="2">Salivary glands</tissue>
    </source>
</reference>
<protein>
    <submittedName>
        <fullName evidence="2">Uncharacterized protein</fullName>
    </submittedName>
</protein>